<dbReference type="InterPro" id="IPR002641">
    <property type="entry name" value="PNPLA_dom"/>
</dbReference>
<dbReference type="Pfam" id="PF06985">
    <property type="entry name" value="HET"/>
    <property type="match status" value="1"/>
</dbReference>
<dbReference type="InterPro" id="IPR010730">
    <property type="entry name" value="HET"/>
</dbReference>
<dbReference type="Gene3D" id="3.40.1090.10">
    <property type="entry name" value="Cytosolic phospholipase A2 catalytic domain"/>
    <property type="match status" value="1"/>
</dbReference>
<name>A0AAD4GQC3_ASPNN</name>
<evidence type="ECO:0000313" key="4">
    <source>
        <dbReference type="EMBL" id="KAF9885371.1"/>
    </source>
</evidence>
<dbReference type="Pfam" id="PF26639">
    <property type="entry name" value="Het-6_barrel"/>
    <property type="match status" value="1"/>
</dbReference>
<reference evidence="4" key="2">
    <citation type="submission" date="2020-02" db="EMBL/GenBank/DDBJ databases">
        <authorList>
            <person name="Gilchrist C.L.M."/>
            <person name="Chooi Y.-H."/>
        </authorList>
    </citation>
    <scope>NUCLEOTIDE SEQUENCE</scope>
    <source>
        <strain evidence="4">MST-FP2251</strain>
    </source>
</reference>
<comment type="caution">
    <text evidence="4">The sequence shown here is derived from an EMBL/GenBank/DDBJ whole genome shotgun (WGS) entry which is preliminary data.</text>
</comment>
<feature type="short sequence motif" description="GXGXXG" evidence="2">
    <location>
        <begin position="20"/>
        <end position="25"/>
    </location>
</feature>
<protein>
    <recommendedName>
        <fullName evidence="3">PNPLA domain-containing protein</fullName>
    </recommendedName>
</protein>
<comment type="caution">
    <text evidence="2">Lacks conserved residue(s) required for the propagation of feature annotation.</text>
</comment>
<dbReference type="PANTHER" id="PTHR24148:SF80">
    <property type="entry name" value="HETEROKARYON INCOMPATIBILITY DOMAIN-CONTAINING PROTEIN"/>
    <property type="match status" value="1"/>
</dbReference>
<dbReference type="AlphaFoldDB" id="A0AAD4GQC3"/>
<evidence type="ECO:0000256" key="1">
    <source>
        <dbReference type="ARBA" id="ARBA00023098"/>
    </source>
</evidence>
<feature type="short sequence motif" description="GXSXG" evidence="2">
    <location>
        <begin position="69"/>
        <end position="73"/>
    </location>
</feature>
<evidence type="ECO:0000313" key="5">
    <source>
        <dbReference type="Proteomes" id="UP001194746"/>
    </source>
</evidence>
<evidence type="ECO:0000256" key="2">
    <source>
        <dbReference type="PROSITE-ProRule" id="PRU01161"/>
    </source>
</evidence>
<keyword evidence="1" id="KW-0443">Lipid metabolism</keyword>
<feature type="domain" description="PNPLA" evidence="3">
    <location>
        <begin position="16"/>
        <end position="218"/>
    </location>
</feature>
<dbReference type="InterPro" id="IPR052895">
    <property type="entry name" value="HetReg/Transcr_Mod"/>
</dbReference>
<sequence length="1236" mass="138256">MSSGYLPPEKRPLSILAFDGGGLRGLAALYVLRELMVQVSWNLQKENGDSSTELKRVLKPCEAFDVIGGASTGGIFAIMLAIWGLSVDEAINLYKRHFLFEEDTRVGSTTSTLFSEDRFQLHASNLFPGNPRLKVPPEAQPLTLVNRCHVIVLAQDITTGKPHSFHNVGNQSGFDVIKIPQICQATCALPGFLPPIEIHSANQSGDGIYAAIDISTMHTVPEIVREARRLIPGEKIGVITSISSGAPPWRPQEQGSSRWTGVVKKQSDLYHATVRRADIVDIEHAILKWTSYTRLDIGQSTRQAGLKEVKVTELAQVQKACDGFCSKKSRILQNAAKDIGKSIALSWYETVSFEENRSEVQQSILHLELLTLKRLLSRDRDLHPPRGRLASGMSALILKDLATELEQEAAKIWGIMSPHSMRAAYIVEFLKDLTTKNLTDVQLLNVPQSPWPPSQLELTKTLIPCHKSTPDLAAWVLDTCLHVVFPTRERAEWIWKLAQQSDAEVRSNLWMENVPAISLQHSSDVLQLIRKRLSNEFPRGPWSGGPEDLQSVAGGRQVIQMKSITNANTNLDVSEILESVRKDYMDYADEYRAPGVTQGQAAMEDLSNRVDSYSPFKKTLPIYQYSRLPDGAFTRVIVLRPATTIGEELFCDIQFLDLNQQAYKYDALSYVWGSHDLLESLNCNGQTIRITAHVASALRRFRSQLVPRVLWIDALCINQRDTTEKARHVHLMSAIYQRARCALVYLGSPERGQEKYIYFLLRLSQTTESYGTAVTNADKNNQSIRDTLTEVFGTQDLTHVEKMTKIPWFTRRWIVQEAALAKTCVVFFGRSIAPMEPVHIAMAMLSNSAVLPPKVNRGAMDNMLTINAVQNYRKRFIGQPADYTILDVLINCHAADTSEPRDRLYALLSIAPDTSTGDIPVHPDYENFVGDIYTDFAMACLRKSPTLDILHCAGSFRHPPPSSEGLNPFFENGTMGLPSFVPDWTARRRYFPLHGIHRFTAGFCGRVAQRQLERHQLRLPSLMLDYIRMKTTPPPFILTPKELVTVFGMCMLLYERFKAPPGGKLSSYPTETLARTLIADHALRDAAIAIKCGPKPSSEVLAGERKSHADIRQAMWTGFATFRQDWQKHKNVDFLKRAGGNVVLLQLHYAKLFCETMQGRSFFISDKGYMGIAPEECVEGDAIVVPLGMRTPFVIRPHAVAGGNAHTIVGDCYVDGFMEGEAFRTPGVREVNVVIA</sequence>
<reference evidence="4" key="1">
    <citation type="journal article" date="2019" name="Beilstein J. Org. Chem.">
        <title>Nanangenines: drimane sesquiterpenoids as the dominant metabolite cohort of a novel Australian fungus, Aspergillus nanangensis.</title>
        <authorList>
            <person name="Lacey H.J."/>
            <person name="Gilchrist C.L.M."/>
            <person name="Crombie A."/>
            <person name="Kalaitzis J.A."/>
            <person name="Vuong D."/>
            <person name="Rutledge P.J."/>
            <person name="Turner P."/>
            <person name="Pitt J.I."/>
            <person name="Lacey E."/>
            <person name="Chooi Y.H."/>
            <person name="Piggott A.M."/>
        </authorList>
    </citation>
    <scope>NUCLEOTIDE SEQUENCE</scope>
    <source>
        <strain evidence="4">MST-FP2251</strain>
    </source>
</reference>
<dbReference type="PROSITE" id="PS51635">
    <property type="entry name" value="PNPLA"/>
    <property type="match status" value="1"/>
</dbReference>
<accession>A0AAD4GQC3</accession>
<gene>
    <name evidence="4" type="ORF">FE257_012988</name>
</gene>
<proteinExistence type="predicted"/>
<dbReference type="GO" id="GO:0046486">
    <property type="term" value="P:glycerolipid metabolic process"/>
    <property type="evidence" value="ECO:0007669"/>
    <property type="project" value="UniProtKB-ARBA"/>
</dbReference>
<evidence type="ECO:0000259" key="3">
    <source>
        <dbReference type="PROSITE" id="PS51635"/>
    </source>
</evidence>
<dbReference type="Proteomes" id="UP001194746">
    <property type="component" value="Unassembled WGS sequence"/>
</dbReference>
<dbReference type="InterPro" id="IPR016035">
    <property type="entry name" value="Acyl_Trfase/lysoPLipase"/>
</dbReference>
<dbReference type="EMBL" id="VCAU01000097">
    <property type="protein sequence ID" value="KAF9885371.1"/>
    <property type="molecule type" value="Genomic_DNA"/>
</dbReference>
<keyword evidence="5" id="KW-1185">Reference proteome</keyword>
<dbReference type="SUPFAM" id="SSF52151">
    <property type="entry name" value="FabD/lysophospholipase-like"/>
    <property type="match status" value="1"/>
</dbReference>
<dbReference type="PANTHER" id="PTHR24148">
    <property type="entry name" value="ANKYRIN REPEAT DOMAIN-CONTAINING PROTEIN 39 HOMOLOG-RELATED"/>
    <property type="match status" value="1"/>
</dbReference>
<dbReference type="Pfam" id="PF01734">
    <property type="entry name" value="Patatin"/>
    <property type="match status" value="1"/>
</dbReference>
<organism evidence="4 5">
    <name type="scientific">Aspergillus nanangensis</name>
    <dbReference type="NCBI Taxonomy" id="2582783"/>
    <lineage>
        <taxon>Eukaryota</taxon>
        <taxon>Fungi</taxon>
        <taxon>Dikarya</taxon>
        <taxon>Ascomycota</taxon>
        <taxon>Pezizomycotina</taxon>
        <taxon>Eurotiomycetes</taxon>
        <taxon>Eurotiomycetidae</taxon>
        <taxon>Eurotiales</taxon>
        <taxon>Aspergillaceae</taxon>
        <taxon>Aspergillus</taxon>
        <taxon>Aspergillus subgen. Circumdati</taxon>
    </lineage>
</organism>